<feature type="compositionally biased region" description="Low complexity" evidence="9">
    <location>
        <begin position="93"/>
        <end position="104"/>
    </location>
</feature>
<dbReference type="GO" id="GO:0005524">
    <property type="term" value="F:ATP binding"/>
    <property type="evidence" value="ECO:0007669"/>
    <property type="project" value="UniProtKB-KW"/>
</dbReference>
<dbReference type="FunFam" id="3.40.50.300:FF:000159">
    <property type="entry name" value="Katanin p60 ATPase-containing subunit A1"/>
    <property type="match status" value="1"/>
</dbReference>
<dbReference type="GO" id="GO:0016887">
    <property type="term" value="F:ATP hydrolysis activity"/>
    <property type="evidence" value="ECO:0007669"/>
    <property type="project" value="InterPro"/>
</dbReference>
<dbReference type="EMBL" id="CDMZ01003633">
    <property type="protein sequence ID" value="CEM47071.1"/>
    <property type="molecule type" value="Genomic_DNA"/>
</dbReference>
<dbReference type="InterPro" id="IPR003593">
    <property type="entry name" value="AAA+_ATPase"/>
</dbReference>
<dbReference type="Pfam" id="PF17862">
    <property type="entry name" value="AAA_lid_3"/>
    <property type="match status" value="1"/>
</dbReference>
<dbReference type="Pfam" id="PF09336">
    <property type="entry name" value="Vps4_C"/>
    <property type="match status" value="1"/>
</dbReference>
<feature type="binding site" evidence="8">
    <location>
        <begin position="491"/>
        <end position="498"/>
    </location>
    <ligand>
        <name>ATP</name>
        <dbReference type="ChEBI" id="CHEBI:30616"/>
    </ligand>
</feature>
<feature type="compositionally biased region" description="Low complexity" evidence="9">
    <location>
        <begin position="369"/>
        <end position="379"/>
    </location>
</feature>
<feature type="compositionally biased region" description="Basic and acidic residues" evidence="9">
    <location>
        <begin position="211"/>
        <end position="231"/>
    </location>
</feature>
<dbReference type="Gene3D" id="1.10.8.60">
    <property type="match status" value="1"/>
</dbReference>
<dbReference type="PANTHER" id="PTHR23074">
    <property type="entry name" value="AAA DOMAIN-CONTAINING"/>
    <property type="match status" value="1"/>
</dbReference>
<dbReference type="GO" id="GO:0005737">
    <property type="term" value="C:cytoplasm"/>
    <property type="evidence" value="ECO:0007669"/>
    <property type="project" value="UniProtKB-UniRule"/>
</dbReference>
<evidence type="ECO:0000259" key="10">
    <source>
        <dbReference type="SMART" id="SM00382"/>
    </source>
</evidence>
<feature type="compositionally biased region" description="Basic and acidic residues" evidence="9">
    <location>
        <begin position="339"/>
        <end position="352"/>
    </location>
</feature>
<evidence type="ECO:0000313" key="11">
    <source>
        <dbReference type="EMBL" id="CEM47071.1"/>
    </source>
</evidence>
<dbReference type="VEuPathDB" id="CryptoDB:Cvel_30790"/>
<evidence type="ECO:0000256" key="6">
    <source>
        <dbReference type="ARBA" id="ARBA00023212"/>
    </source>
</evidence>
<protein>
    <recommendedName>
        <fullName evidence="8">Katanin p60 ATPase-containing subunit A1</fullName>
        <shortName evidence="8">Katanin p60 subunit A1</shortName>
        <ecNumber evidence="8">5.6.1.1</ecNumber>
    </recommendedName>
    <alternativeName>
        <fullName evidence="8">p60 katanin</fullName>
    </alternativeName>
</protein>
<dbReference type="EC" id="5.6.1.1" evidence="8"/>
<feature type="region of interest" description="Disordered" evidence="9">
    <location>
        <begin position="91"/>
        <end position="257"/>
    </location>
</feature>
<proteinExistence type="inferred from homology"/>
<evidence type="ECO:0000256" key="2">
    <source>
        <dbReference type="ARBA" id="ARBA00022490"/>
    </source>
</evidence>
<accession>A0A0G4HRY5</accession>
<dbReference type="PROSITE" id="PS00674">
    <property type="entry name" value="AAA"/>
    <property type="match status" value="1"/>
</dbReference>
<dbReference type="GO" id="GO:0008568">
    <property type="term" value="F:microtubule severing ATPase activity"/>
    <property type="evidence" value="ECO:0007669"/>
    <property type="project" value="UniProtKB-EC"/>
</dbReference>
<dbReference type="GO" id="GO:0008017">
    <property type="term" value="F:microtubule binding"/>
    <property type="evidence" value="ECO:0007669"/>
    <property type="project" value="UniProtKB-UniRule"/>
</dbReference>
<dbReference type="AlphaFoldDB" id="A0A0G4HRY5"/>
<feature type="compositionally biased region" description="Low complexity" evidence="9">
    <location>
        <begin position="164"/>
        <end position="177"/>
    </location>
</feature>
<feature type="compositionally biased region" description="Low complexity" evidence="9">
    <location>
        <begin position="239"/>
        <end position="257"/>
    </location>
</feature>
<dbReference type="SMART" id="SM00382">
    <property type="entry name" value="AAA"/>
    <property type="match status" value="1"/>
</dbReference>
<dbReference type="InterPro" id="IPR015415">
    <property type="entry name" value="Spast_Vps4_C"/>
</dbReference>
<keyword evidence="4 8" id="KW-0547">Nucleotide-binding</keyword>
<dbReference type="PANTHER" id="PTHR23074:SF19">
    <property type="entry name" value="KATANIN P60 ATPASE-CONTAINING SUBUNIT A1"/>
    <property type="match status" value="1"/>
</dbReference>
<feature type="domain" description="AAA+ ATPase" evidence="10">
    <location>
        <begin position="483"/>
        <end position="628"/>
    </location>
</feature>
<name>A0A0G4HRY5_9ALVE</name>
<evidence type="ECO:0000256" key="4">
    <source>
        <dbReference type="ARBA" id="ARBA00022741"/>
    </source>
</evidence>
<dbReference type="Pfam" id="PF00004">
    <property type="entry name" value="AAA"/>
    <property type="match status" value="1"/>
</dbReference>
<evidence type="ECO:0000256" key="7">
    <source>
        <dbReference type="ARBA" id="ARBA00023235"/>
    </source>
</evidence>
<keyword evidence="5 8" id="KW-0067">ATP-binding</keyword>
<feature type="compositionally biased region" description="Pro residues" evidence="9">
    <location>
        <begin position="151"/>
        <end position="163"/>
    </location>
</feature>
<dbReference type="Gene3D" id="3.40.50.300">
    <property type="entry name" value="P-loop containing nucleotide triphosphate hydrolases"/>
    <property type="match status" value="1"/>
</dbReference>
<feature type="region of interest" description="Disordered" evidence="9">
    <location>
        <begin position="285"/>
        <end position="412"/>
    </location>
</feature>
<feature type="compositionally biased region" description="Basic and acidic residues" evidence="9">
    <location>
        <begin position="311"/>
        <end position="329"/>
    </location>
</feature>
<dbReference type="HAMAP" id="MF_03023">
    <property type="entry name" value="Katanin_p60_A1"/>
    <property type="match status" value="1"/>
</dbReference>
<dbReference type="SUPFAM" id="SSF52540">
    <property type="entry name" value="P-loop containing nucleoside triphosphate hydrolases"/>
    <property type="match status" value="1"/>
</dbReference>
<evidence type="ECO:0000256" key="8">
    <source>
        <dbReference type="HAMAP-Rule" id="MF_03023"/>
    </source>
</evidence>
<feature type="compositionally biased region" description="Polar residues" evidence="9">
    <location>
        <begin position="110"/>
        <end position="122"/>
    </location>
</feature>
<dbReference type="InterPro" id="IPR028596">
    <property type="entry name" value="KATNA1"/>
</dbReference>
<evidence type="ECO:0000256" key="9">
    <source>
        <dbReference type="SAM" id="MobiDB-lite"/>
    </source>
</evidence>
<sequence length="741" mass="81101">MKGDFLSAEEVRQRRVNGMKSCYRSDYDAAVLESEQISEQLSKDIKQIPDHDLRQARVMWRNDVLEELKLTRQLQSMGREISQVAAHACKEATSTGTGTLSNSTERVSDGTLQPNHQSQNPQRDPLSDSPNGDFDVPPSTADRNGARTQPAPLPPPSRPPPPASRSTRVAPRPADAQAGGGGGGSTPSQAPPRPPPRASQGMARAVTGDSTPDRRRERESRRCELTSLEKARAKRHLSDGSTRAGSSSSSSASSGGAMSLINDVLGKRNYDKPWLEKNAYNGWTHSREEAGPKLGSGSGAHTVHASAGREGGARIRDREGGLLPRREGINSRPPPVQRENTRVGTRERDGGRETGNNRSHHSHLNQNQGSAASSSSASGGRDRDHPGGAAERLATDSSNPGGEASPISSARGDRMSYLEHVYGERMDGPDADLIQALERDCVDANPGVHWGDIADLEEVKRLLEEAVVMPLIMPEYFQGIRRPWKGVLMFGPPGTGKTLLAKAVATECQTTFFNVSASTIASKYRGDAEKMVRLLFDMARFYAPTTIFFDELDSIGGRRGDATEHEASRRVKSELLIQMDGVTSSLGGESEGEQPKIVMVLAATNRPWDLDEALRRRLEKRIYIPLPVTEGRRQLFSICVRGVNVSEEVDWDDLVRLTEGYSGADIASVCRDAAMMELRNRMKKAREEGIPPLEMKKMKDEVLAVPIRHSDFVTALQNVQKSVGKTDMKRYEQWMAEFGAN</sequence>
<dbReference type="InterPro" id="IPR003959">
    <property type="entry name" value="ATPase_AAA_core"/>
</dbReference>
<comment type="similarity">
    <text evidence="8">Belongs to the AAA ATPase family. Katanin p60 subunit A1 subfamily.</text>
</comment>
<dbReference type="GO" id="GO:0051013">
    <property type="term" value="P:microtubule severing"/>
    <property type="evidence" value="ECO:0007669"/>
    <property type="project" value="UniProtKB-UniRule"/>
</dbReference>
<keyword evidence="3 8" id="KW-0493">Microtubule</keyword>
<comment type="function">
    <text evidence="8">Severs microtubules in an ATP-dependent manner. Microtubule severing may promote rapid reorganization of cellular microtubule arrays.</text>
</comment>
<comment type="catalytic activity">
    <reaction evidence="8">
        <text>n ATP + n H2O + a microtubule = n ADP + n phosphate + (n+1) alpha/beta tubulin heterodimers.</text>
        <dbReference type="EC" id="5.6.1.1"/>
    </reaction>
</comment>
<organism evidence="11">
    <name type="scientific">Chromera velia CCMP2878</name>
    <dbReference type="NCBI Taxonomy" id="1169474"/>
    <lineage>
        <taxon>Eukaryota</taxon>
        <taxon>Sar</taxon>
        <taxon>Alveolata</taxon>
        <taxon>Colpodellida</taxon>
        <taxon>Chromeraceae</taxon>
        <taxon>Chromera</taxon>
    </lineage>
</organism>
<evidence type="ECO:0000256" key="3">
    <source>
        <dbReference type="ARBA" id="ARBA00022701"/>
    </source>
</evidence>
<dbReference type="InterPro" id="IPR027417">
    <property type="entry name" value="P-loop_NTPase"/>
</dbReference>
<dbReference type="InterPro" id="IPR003960">
    <property type="entry name" value="ATPase_AAA_CS"/>
</dbReference>
<evidence type="ECO:0000256" key="5">
    <source>
        <dbReference type="ARBA" id="ARBA00022840"/>
    </source>
</evidence>
<dbReference type="InterPro" id="IPR041569">
    <property type="entry name" value="AAA_lid_3"/>
</dbReference>
<keyword evidence="2 8" id="KW-0963">Cytoplasm</keyword>
<keyword evidence="6 8" id="KW-0206">Cytoskeleton</keyword>
<reference evidence="11" key="1">
    <citation type="submission" date="2014-11" db="EMBL/GenBank/DDBJ databases">
        <authorList>
            <person name="Otto D Thomas"/>
            <person name="Naeem Raeece"/>
        </authorList>
    </citation>
    <scope>NUCLEOTIDE SEQUENCE</scope>
</reference>
<dbReference type="InterPro" id="IPR050304">
    <property type="entry name" value="MT-severing_AAA_ATPase"/>
</dbReference>
<keyword evidence="7 8" id="KW-0413">Isomerase</keyword>
<dbReference type="GO" id="GO:0005874">
    <property type="term" value="C:microtubule"/>
    <property type="evidence" value="ECO:0007669"/>
    <property type="project" value="UniProtKB-KW"/>
</dbReference>
<evidence type="ECO:0000256" key="1">
    <source>
        <dbReference type="ARBA" id="ARBA00004245"/>
    </source>
</evidence>
<comment type="subcellular location">
    <subcellularLocation>
        <location evidence="1 8">Cytoplasm</location>
        <location evidence="1 8">Cytoskeleton</location>
    </subcellularLocation>
</comment>
<gene>
    <name evidence="8" type="primary">KATNA1</name>
    <name evidence="11" type="ORF">Cvel_30790</name>
</gene>